<organism evidence="1 2">
    <name type="scientific">Shewanella surugensis</name>
    <dbReference type="NCBI Taxonomy" id="212020"/>
    <lineage>
        <taxon>Bacteria</taxon>
        <taxon>Pseudomonadati</taxon>
        <taxon>Pseudomonadota</taxon>
        <taxon>Gammaproteobacteria</taxon>
        <taxon>Alteromonadales</taxon>
        <taxon>Shewanellaceae</taxon>
        <taxon>Shewanella</taxon>
    </lineage>
</organism>
<dbReference type="Proteomes" id="UP001203423">
    <property type="component" value="Unassembled WGS sequence"/>
</dbReference>
<name>A0ABT0L6C0_9GAMM</name>
<evidence type="ECO:0000313" key="1">
    <source>
        <dbReference type="EMBL" id="MCL1123233.1"/>
    </source>
</evidence>
<reference evidence="1 2" key="1">
    <citation type="submission" date="2022-01" db="EMBL/GenBank/DDBJ databases">
        <title>Whole genome-based taxonomy of the Shewanellaceae.</title>
        <authorList>
            <person name="Martin-Rodriguez A.J."/>
        </authorList>
    </citation>
    <scope>NUCLEOTIDE SEQUENCE [LARGE SCALE GENOMIC DNA]</scope>
    <source>
        <strain evidence="1 2">DSM 17177</strain>
    </source>
</reference>
<sequence length="249" mass="28780">MNIHSIEMEKACAFFKKQLINQEDDIIHTFFGKLNIEKKTIYAISSDYHWLLEYWSSGLYKKIGQRISSGIKTWDHMDAEHRCVLKKNNIKYKTDITKNYGNIVDILSVATARSLKDEDLLSLYSKKPIISSISSSIWCKFNIPTLPLKGIECPTRLKPIDIEVKHECFQFGNIKFTCKEMETIHWLLELNSFKEIAWKHQCSQTAERKRIDTIKAKLNCQGFSSSALFIALKDNGITASCLKDYIMPP</sequence>
<keyword evidence="2" id="KW-1185">Reference proteome</keyword>
<protein>
    <submittedName>
        <fullName evidence="1">Uncharacterized protein</fullName>
    </submittedName>
</protein>
<proteinExistence type="predicted"/>
<dbReference type="RefSeq" id="WP_248938519.1">
    <property type="nucleotide sequence ID" value="NZ_JAKIKS010000003.1"/>
</dbReference>
<gene>
    <name evidence="1" type="ORF">L2764_01735</name>
</gene>
<comment type="caution">
    <text evidence="1">The sequence shown here is derived from an EMBL/GenBank/DDBJ whole genome shotgun (WGS) entry which is preliminary data.</text>
</comment>
<dbReference type="EMBL" id="JAKIKS010000003">
    <property type="protein sequence ID" value="MCL1123233.1"/>
    <property type="molecule type" value="Genomic_DNA"/>
</dbReference>
<evidence type="ECO:0000313" key="2">
    <source>
        <dbReference type="Proteomes" id="UP001203423"/>
    </source>
</evidence>
<accession>A0ABT0L6C0</accession>